<sequence>MMLSEVTPVPEAVLPQEAFKAHLRLGTGFDEAGLQDTVLISFLRAAIAAIEARTGKVLLARDFVLALNSWRDPQLQALPLAPVQLIQSVTLVDAVGDEMLLDSARYRLEPDSQHPRLRPVGSALPAIASGGTARILMRAGMANSWSALPGDLAQAVLMLAAHYYEFRDDTRLQGGCMPFGVTSLIERYRALRLSLGMGGGHGSGYGAGYGRGFGPGTGA</sequence>
<dbReference type="OrthoDB" id="8478788at2"/>
<dbReference type="Gene3D" id="1.10.3230.30">
    <property type="entry name" value="Phage gp6-like head-tail connector protein"/>
    <property type="match status" value="1"/>
</dbReference>
<dbReference type="STRING" id="1844006.PhaeoP97_01793"/>
<protein>
    <submittedName>
        <fullName evidence="1">Putative gene transfer agent protein</fullName>
    </submittedName>
</protein>
<reference evidence="2" key="1">
    <citation type="submission" date="2016-07" db="EMBL/GenBank/DDBJ databases">
        <title>Phaeobacter portensis sp. nov., a tropodithietic acid producing bacterium isolated from a German harbor.</title>
        <authorList>
            <person name="Freese H.M."/>
            <person name="Bunk B."/>
            <person name="Breider S."/>
            <person name="Brinkhoff T."/>
        </authorList>
    </citation>
    <scope>NUCLEOTIDE SEQUENCE [LARGE SCALE GENOMIC DNA]</scope>
    <source>
        <strain evidence="2">P97</strain>
    </source>
</reference>
<dbReference type="RefSeq" id="WP_072504771.1">
    <property type="nucleotide sequence ID" value="NZ_CP016364.1"/>
</dbReference>
<gene>
    <name evidence="1" type="ORF">PhaeoP97_01793</name>
</gene>
<evidence type="ECO:0000313" key="1">
    <source>
        <dbReference type="EMBL" id="APG47206.1"/>
    </source>
</evidence>
<evidence type="ECO:0000313" key="2">
    <source>
        <dbReference type="Proteomes" id="UP000183859"/>
    </source>
</evidence>
<dbReference type="Proteomes" id="UP000183859">
    <property type="component" value="Chromosome"/>
</dbReference>
<dbReference type="KEGG" id="php:PhaeoP97_01793"/>
<dbReference type="InterPro" id="IPR011738">
    <property type="entry name" value="Phage_CHP"/>
</dbReference>
<dbReference type="NCBIfam" id="TIGR02215">
    <property type="entry name" value="phage_chp_gp8"/>
    <property type="match status" value="1"/>
</dbReference>
<name>A0A1L3I518_9RHOB</name>
<dbReference type="EMBL" id="CP016364">
    <property type="protein sequence ID" value="APG47206.1"/>
    <property type="molecule type" value="Genomic_DNA"/>
</dbReference>
<accession>A0A1L3I518</accession>
<organism evidence="1 2">
    <name type="scientific">Phaeobacter porticola</name>
    <dbReference type="NCBI Taxonomy" id="1844006"/>
    <lineage>
        <taxon>Bacteria</taxon>
        <taxon>Pseudomonadati</taxon>
        <taxon>Pseudomonadota</taxon>
        <taxon>Alphaproteobacteria</taxon>
        <taxon>Rhodobacterales</taxon>
        <taxon>Roseobacteraceae</taxon>
        <taxon>Phaeobacter</taxon>
    </lineage>
</organism>
<proteinExistence type="predicted"/>
<keyword evidence="2" id="KW-1185">Reference proteome</keyword>
<dbReference type="AlphaFoldDB" id="A0A1L3I518"/>
<dbReference type="CDD" id="cd08054">
    <property type="entry name" value="gp6"/>
    <property type="match status" value="1"/>
</dbReference>